<feature type="non-terminal residue" evidence="2">
    <location>
        <position position="99"/>
    </location>
</feature>
<keyword evidence="1" id="KW-0472">Membrane</keyword>
<protein>
    <submittedName>
        <fullName evidence="2">Uncharacterized protein</fullName>
    </submittedName>
</protein>
<dbReference type="AlphaFoldDB" id="A0A165M7R8"/>
<keyword evidence="1" id="KW-1133">Transmembrane helix</keyword>
<reference evidence="2 3" key="1">
    <citation type="journal article" date="2016" name="Mol. Biol. Evol.">
        <title>Comparative Genomics of Early-Diverging Mushroom-Forming Fungi Provides Insights into the Origins of Lignocellulose Decay Capabilities.</title>
        <authorList>
            <person name="Nagy L.G."/>
            <person name="Riley R."/>
            <person name="Tritt A."/>
            <person name="Adam C."/>
            <person name="Daum C."/>
            <person name="Floudas D."/>
            <person name="Sun H."/>
            <person name="Yadav J.S."/>
            <person name="Pangilinan J."/>
            <person name="Larsson K.H."/>
            <person name="Matsuura K."/>
            <person name="Barry K."/>
            <person name="Labutti K."/>
            <person name="Kuo R."/>
            <person name="Ohm R.A."/>
            <person name="Bhattacharya S.S."/>
            <person name="Shirouzu T."/>
            <person name="Yoshinaga Y."/>
            <person name="Martin F.M."/>
            <person name="Grigoriev I.V."/>
            <person name="Hibbett D.S."/>
        </authorList>
    </citation>
    <scope>NUCLEOTIDE SEQUENCE [LARGE SCALE GENOMIC DNA]</scope>
    <source>
        <strain evidence="2 3">HHB14362 ss-1</strain>
    </source>
</reference>
<name>A0A165M7R8_9AGAM</name>
<evidence type="ECO:0000313" key="3">
    <source>
        <dbReference type="Proteomes" id="UP000076761"/>
    </source>
</evidence>
<evidence type="ECO:0000256" key="1">
    <source>
        <dbReference type="SAM" id="Phobius"/>
    </source>
</evidence>
<keyword evidence="3" id="KW-1185">Reference proteome</keyword>
<feature type="transmembrane region" description="Helical" evidence="1">
    <location>
        <begin position="20"/>
        <end position="41"/>
    </location>
</feature>
<keyword evidence="1" id="KW-0812">Transmembrane</keyword>
<accession>A0A165M7R8</accession>
<proteinExistence type="predicted"/>
<dbReference type="Proteomes" id="UP000076761">
    <property type="component" value="Unassembled WGS sequence"/>
</dbReference>
<evidence type="ECO:0000313" key="2">
    <source>
        <dbReference type="EMBL" id="KZT18006.1"/>
    </source>
</evidence>
<sequence length="99" mass="10768">MQGGVCGDYKPTTVPRCVGIAASLVILGSAHLILVLVKFLLGDPESGKRGGTVGRVFRVWLGVTLHCLEPSRVESGKSESFGWRYGRPLYFACGRLLRF</sequence>
<gene>
    <name evidence="2" type="ORF">NEOLEDRAFT_1143932</name>
</gene>
<dbReference type="InParanoid" id="A0A165M7R8"/>
<organism evidence="2 3">
    <name type="scientific">Neolentinus lepideus HHB14362 ss-1</name>
    <dbReference type="NCBI Taxonomy" id="1314782"/>
    <lineage>
        <taxon>Eukaryota</taxon>
        <taxon>Fungi</taxon>
        <taxon>Dikarya</taxon>
        <taxon>Basidiomycota</taxon>
        <taxon>Agaricomycotina</taxon>
        <taxon>Agaricomycetes</taxon>
        <taxon>Gloeophyllales</taxon>
        <taxon>Gloeophyllaceae</taxon>
        <taxon>Neolentinus</taxon>
    </lineage>
</organism>
<dbReference type="EMBL" id="KV425729">
    <property type="protein sequence ID" value="KZT18006.1"/>
    <property type="molecule type" value="Genomic_DNA"/>
</dbReference>